<dbReference type="InterPro" id="IPR002588">
    <property type="entry name" value="Alphavirus-like_MT_dom"/>
</dbReference>
<evidence type="ECO:0000256" key="5">
    <source>
        <dbReference type="ARBA" id="ARBA00022840"/>
    </source>
</evidence>
<dbReference type="Gene3D" id="2.60.120.590">
    <property type="entry name" value="Alpha-ketoglutarate-dependent dioxygenase AlkB-like"/>
    <property type="match status" value="1"/>
</dbReference>
<reference evidence="11" key="1">
    <citation type="submission" date="2017-03" db="EMBL/GenBank/DDBJ databases">
        <title>Identification of several viruses from Peach (Prunus domestica) in Mexico.</title>
        <authorList>
            <person name="De La Torre Almaraz R."/>
            <person name="Sanchez Navarro J."/>
            <person name="Pallas V."/>
        </authorList>
    </citation>
    <scope>NUCLEOTIDE SEQUENCE</scope>
    <source>
        <strain evidence="11">DuraznoMex1</strain>
    </source>
</reference>
<dbReference type="GO" id="GO:0016556">
    <property type="term" value="P:mRNA modification"/>
    <property type="evidence" value="ECO:0007669"/>
    <property type="project" value="InterPro"/>
</dbReference>
<dbReference type="SUPFAM" id="SSF52540">
    <property type="entry name" value="P-loop containing nucleoside triphosphate hydrolases"/>
    <property type="match status" value="1"/>
</dbReference>
<feature type="domain" description="Alphavirus-like MT" evidence="10">
    <location>
        <begin position="63"/>
        <end position="260"/>
    </location>
</feature>
<gene>
    <name evidence="11" type="primary">RdRp</name>
</gene>
<dbReference type="Pfam" id="PF05379">
    <property type="entry name" value="Peptidase_C23"/>
    <property type="match status" value="1"/>
</dbReference>
<protein>
    <submittedName>
        <fullName evidence="11">RNA-dependent RNA polymerase</fullName>
    </submittedName>
</protein>
<dbReference type="InterPro" id="IPR044861">
    <property type="entry name" value="IPNS-like_FE2OG_OXY"/>
</dbReference>
<dbReference type="InterPro" id="IPR003323">
    <property type="entry name" value="OTU_dom"/>
</dbReference>
<dbReference type="Pfam" id="PF01660">
    <property type="entry name" value="Vmethyltransf"/>
    <property type="match status" value="1"/>
</dbReference>
<dbReference type="PROSITE" id="PS51492">
    <property type="entry name" value="PEPTIDASE_C23"/>
    <property type="match status" value="1"/>
</dbReference>
<dbReference type="GO" id="GO:0003968">
    <property type="term" value="F:RNA-directed RNA polymerase activity"/>
    <property type="evidence" value="ECO:0007669"/>
    <property type="project" value="UniProtKB-KW"/>
</dbReference>
<dbReference type="GO" id="GO:0008174">
    <property type="term" value="F:mRNA methyltransferase activity"/>
    <property type="evidence" value="ECO:0007669"/>
    <property type="project" value="UniProtKB-UniRule"/>
</dbReference>
<dbReference type="InterPro" id="IPR027417">
    <property type="entry name" value="P-loop_NTPase"/>
</dbReference>
<keyword evidence="11" id="KW-0696">RNA-directed RNA polymerase</keyword>
<feature type="domain" description="Fe2OG dioxygenase" evidence="8">
    <location>
        <begin position="754"/>
        <end position="858"/>
    </location>
</feature>
<feature type="domain" description="Peptidase C23" evidence="9">
    <location>
        <begin position="1023"/>
        <end position="1113"/>
    </location>
</feature>
<dbReference type="Pfam" id="PF01443">
    <property type="entry name" value="Viral_helicase1"/>
    <property type="match status" value="1"/>
</dbReference>
<evidence type="ECO:0000259" key="10">
    <source>
        <dbReference type="PROSITE" id="PS51743"/>
    </source>
</evidence>
<keyword evidence="2" id="KW-0547">Nucleotide-binding</keyword>
<dbReference type="EMBL" id="KY774448">
    <property type="protein sequence ID" value="AVD50422.1"/>
    <property type="molecule type" value="Genomic_RNA"/>
</dbReference>
<name>A0A3S7ECD4_9VIRU</name>
<dbReference type="PROSITE" id="PS51743">
    <property type="entry name" value="ALPHAVIRUS_MT"/>
    <property type="match status" value="1"/>
</dbReference>
<dbReference type="GO" id="GO:0005524">
    <property type="term" value="F:ATP binding"/>
    <property type="evidence" value="ECO:0007669"/>
    <property type="project" value="UniProtKB-KW"/>
</dbReference>
<dbReference type="CDD" id="cd22792">
    <property type="entry name" value="OTU_RDRP-like"/>
    <property type="match status" value="1"/>
</dbReference>
<organism evidence="11">
    <name type="scientific">Cherry green ring mottle virus</name>
    <dbReference type="NCBI Taxonomy" id="65467"/>
    <lineage>
        <taxon>Viruses</taxon>
        <taxon>Riboviria</taxon>
        <taxon>Orthornavirae</taxon>
        <taxon>Kitrinoviricota</taxon>
        <taxon>Alsuviricetes</taxon>
        <taxon>Tymovirales</taxon>
        <taxon>Betaflexiviridae</taxon>
        <taxon>Quinvirinae</taxon>
        <taxon>Robigovirus</taxon>
        <taxon>Robigovirus viridiavii</taxon>
    </lineage>
</organism>
<dbReference type="Pfam" id="PF03171">
    <property type="entry name" value="2OG-FeII_Oxy"/>
    <property type="match status" value="1"/>
</dbReference>
<proteinExistence type="predicted"/>
<dbReference type="GO" id="GO:0003724">
    <property type="term" value="F:RNA helicase activity"/>
    <property type="evidence" value="ECO:0007669"/>
    <property type="project" value="UniProtKB-EC"/>
</dbReference>
<evidence type="ECO:0000256" key="1">
    <source>
        <dbReference type="ARBA" id="ARBA00022679"/>
    </source>
</evidence>
<evidence type="ECO:0000256" key="6">
    <source>
        <dbReference type="ARBA" id="ARBA00047984"/>
    </source>
</evidence>
<comment type="catalytic activity">
    <reaction evidence="6">
        <text>ATP + H2O = ADP + phosphate + H(+)</text>
        <dbReference type="Rhea" id="RHEA:13065"/>
        <dbReference type="ChEBI" id="CHEBI:15377"/>
        <dbReference type="ChEBI" id="CHEBI:15378"/>
        <dbReference type="ChEBI" id="CHEBI:30616"/>
        <dbReference type="ChEBI" id="CHEBI:43474"/>
        <dbReference type="ChEBI" id="CHEBI:456216"/>
        <dbReference type="EC" id="3.6.4.13"/>
    </reaction>
</comment>
<keyword evidence="4" id="KW-0347">Helicase</keyword>
<accession>A0A3S7ECD4</accession>
<dbReference type="GO" id="GO:0003723">
    <property type="term" value="F:RNA binding"/>
    <property type="evidence" value="ECO:0007669"/>
    <property type="project" value="InterPro"/>
</dbReference>
<evidence type="ECO:0000256" key="3">
    <source>
        <dbReference type="ARBA" id="ARBA00022801"/>
    </source>
</evidence>
<sequence>MALHTITPAESVLAQFSSEEASRIGASAISNFSKLEAENHGLFHYHLPAYAKRKLSERGFYLSPFSYETHSHPVSKTIESHLINVKLPHYISEQFLIVGIKDNKLSVLRKDKKLRFLEALNRCVTSHDIQRYGPSFHFEKAQASWGRDFSNMGLSKTVQTLLPRVLFDKGRTRDAQLFLYDELHYWSMTDIVNFLEITNAQTVIGSFVFPAEILAGARSSLNPWAYDFKIKGDKLLYAPDGIWSEAYEQPLAAGQLLKYNKIRTRVGDYSVQVRDSMFSHCLVIINRDQLLNESYRVFSDFDAVSIHGINYLGGNADDIIPVRHETILSVFKYIRTLKKPDLQSGMAKHRQLVDDPSGFELRFIEDFVQFILENHERFNLIEQSFSNFLSAACIDKLPRYLQRFFSKFKGYSLGRFIEEITPFNFTIKCKQYSRFGFKLTYSEEEEEEMAKGDPIFLQLKLNQCTNGESNDYPSLVFEGAHCIFNATKSHTALQLVRPFINAWTGSSDLGYFESLGILNTCIAQKGKKLFMLYDARFHKLIMLANMIDSLFFKIALKNEVAKRLRLRNSVRGLLRYDKKSENPFDKRAAAFEKKYKSLILEVLELASEGDVREILISTKKLALVKQSTHQLNQKEVVTLPSNEAGLVDECPVPAGETPKFAIIGSSDESLRNDGTRNKSPSGQAVFICDIIKLGPFKNEELVNFVRGLKFEEGFKHKGRTALFFSDGGFDYGFNSTNYTSCGWPSVFRETYGDRFNSCLVQKYEHDGRLGFHCDDEPCYDEDLEVLTINLFGSATLAFKRKGLGATTKVEAMRPDEYLELGLADGEWLLMPTGFQKEYLHSVLSAEKGRVSLTFRLQKRNMQGFVINQRENRQVKSGGGHDSEYYEEMNGCSITKSKPGEVCSLSIFPVKADGDCFWHAVSAIFGLEAMELKCLVKDRAAAEKCIDKQHQRHFDEEMEHKVYASNASVTATCYLMNIKLIIKLTGREEDCFVTVEPLASSKEKTAIGYLILNQQCHHFDLAVPKEGCVVRAVSEFLKQNPTKILSVLSANCSKELLAELMSGLGIQEFHLEEVFKTFDIRAEVCDGEELRIINKGGSREARFAVENDHFSYCPGVKTSTNLGAFKQPQGSIVIPSDKYDEFLKNHANIIPFSPSLPAAKRLSDSFLSGQTGVINSKIVAGQFDWLADTNKLCFDERKIGVMVGTFGSGKSHSVVELLKANLNYQNVIISPRRSLKEQFINMLDLVNKRKKGKRVSTEVATFEVALKKSGILKKARIFMDETQLLPPGYLDLICLVAGRDASILVMGDPAQSSYDSAEDRVVFAGAEGNLDHLLQGKKYVYLSESRRFRNPMFIGRLPCTFDSSRMTLEKEEYAVFDSFQSFKADYLSPKVKTFLVSSFTEKTVVKANMGRNVDIFTFGESTGMNFDYVCILLTQDSMLVDERRWVVALSRAKINISFVNLSGLTLQEFCTQMVGGTIQKFFSGCANYNDLRNLLPGEPVFSKRFLRLGSDEIDREGRLAGDPWLKGKIFLGQRQPDWEEFKVEKESPPDIKIKIHCPVGSLGSTLAEIQSKMKAKEQREFRIESLVTEQFAEEHKGKGKKMTAAPDNFEAIYPRHKAGDTATFVMAARKRLKFSIPAKEGQKFKSAIPYGESMLKVFLERVKLKPNFDHKLFAESLADFEEKKIIKVNGHLRKS</sequence>
<dbReference type="InterPro" id="IPR005123">
    <property type="entry name" value="Oxoglu/Fe-dep_dioxygenase_dom"/>
</dbReference>
<dbReference type="GO" id="GO:0006396">
    <property type="term" value="P:RNA processing"/>
    <property type="evidence" value="ECO:0007669"/>
    <property type="project" value="InterPro"/>
</dbReference>
<dbReference type="InterPro" id="IPR008041">
    <property type="entry name" value="Peptidase_C23"/>
</dbReference>
<evidence type="ECO:0000256" key="4">
    <source>
        <dbReference type="ARBA" id="ARBA00022806"/>
    </source>
</evidence>
<keyword evidence="5" id="KW-0067">ATP-binding</keyword>
<evidence type="ECO:0000256" key="2">
    <source>
        <dbReference type="ARBA" id="ARBA00022741"/>
    </source>
</evidence>
<dbReference type="PROSITE" id="PS50802">
    <property type="entry name" value="OTU"/>
    <property type="match status" value="1"/>
</dbReference>
<evidence type="ECO:0000259" key="8">
    <source>
        <dbReference type="PROSITE" id="PS51471"/>
    </source>
</evidence>
<dbReference type="SUPFAM" id="SSF51197">
    <property type="entry name" value="Clavaminate synthase-like"/>
    <property type="match status" value="1"/>
</dbReference>
<dbReference type="InterPro" id="IPR037151">
    <property type="entry name" value="AlkB-like_sf"/>
</dbReference>
<feature type="domain" description="OTU" evidence="7">
    <location>
        <begin position="904"/>
        <end position="1024"/>
    </location>
</feature>
<dbReference type="PROSITE" id="PS51471">
    <property type="entry name" value="FE2OG_OXY"/>
    <property type="match status" value="1"/>
</dbReference>
<keyword evidence="11" id="KW-0548">Nucleotidyltransferase</keyword>
<evidence type="ECO:0000259" key="9">
    <source>
        <dbReference type="PROSITE" id="PS51492"/>
    </source>
</evidence>
<evidence type="ECO:0000259" key="7">
    <source>
        <dbReference type="PROSITE" id="PS50802"/>
    </source>
</evidence>
<dbReference type="GO" id="GO:0016817">
    <property type="term" value="F:hydrolase activity, acting on acid anhydrides"/>
    <property type="evidence" value="ECO:0007669"/>
    <property type="project" value="InterPro"/>
</dbReference>
<evidence type="ECO:0000313" key="11">
    <source>
        <dbReference type="EMBL" id="AVD50422.1"/>
    </source>
</evidence>
<keyword evidence="3" id="KW-0378">Hydrolase</keyword>
<keyword evidence="1" id="KW-0808">Transferase</keyword>
<dbReference type="Gene3D" id="3.40.50.300">
    <property type="entry name" value="P-loop containing nucleotide triphosphate hydrolases"/>
    <property type="match status" value="1"/>
</dbReference>
<dbReference type="InterPro" id="IPR027351">
    <property type="entry name" value="(+)RNA_virus_helicase_core_dom"/>
</dbReference>